<dbReference type="InterPro" id="IPR029045">
    <property type="entry name" value="ClpP/crotonase-like_dom_sf"/>
</dbReference>
<evidence type="ECO:0000259" key="1">
    <source>
        <dbReference type="SMART" id="SM00245"/>
    </source>
</evidence>
<dbReference type="Pfam" id="PF00595">
    <property type="entry name" value="PDZ"/>
    <property type="match status" value="1"/>
</dbReference>
<proteinExistence type="predicted"/>
<accession>A0A6N8KZC6</accession>
<dbReference type="RefSeq" id="WP_160369168.1">
    <property type="nucleotide sequence ID" value="NZ_WSQA01000006.1"/>
</dbReference>
<name>A0A6N8KZC6_9SPHI</name>
<dbReference type="SMART" id="SM00245">
    <property type="entry name" value="TSPc"/>
    <property type="match status" value="1"/>
</dbReference>
<dbReference type="InterPro" id="IPR001478">
    <property type="entry name" value="PDZ"/>
</dbReference>
<dbReference type="EMBL" id="WSQA01000006">
    <property type="protein sequence ID" value="MVZ62446.1"/>
    <property type="molecule type" value="Genomic_DNA"/>
</dbReference>
<organism evidence="2 3">
    <name type="scientific">Sphingobacterium humi</name>
    <dbReference type="NCBI Taxonomy" id="1796905"/>
    <lineage>
        <taxon>Bacteria</taxon>
        <taxon>Pseudomonadati</taxon>
        <taxon>Bacteroidota</taxon>
        <taxon>Sphingobacteriia</taxon>
        <taxon>Sphingobacteriales</taxon>
        <taxon>Sphingobacteriaceae</taxon>
        <taxon>Sphingobacterium</taxon>
    </lineage>
</organism>
<dbReference type="PANTHER" id="PTHR32060">
    <property type="entry name" value="TAIL-SPECIFIC PROTEASE"/>
    <property type="match status" value="1"/>
</dbReference>
<dbReference type="Gene3D" id="3.90.226.10">
    <property type="entry name" value="2-enoyl-CoA Hydratase, Chain A, domain 1"/>
    <property type="match status" value="1"/>
</dbReference>
<dbReference type="SUPFAM" id="SSF50156">
    <property type="entry name" value="PDZ domain-like"/>
    <property type="match status" value="1"/>
</dbReference>
<dbReference type="GO" id="GO:0006508">
    <property type="term" value="P:proteolysis"/>
    <property type="evidence" value="ECO:0007669"/>
    <property type="project" value="InterPro"/>
</dbReference>
<dbReference type="InterPro" id="IPR005151">
    <property type="entry name" value="Tail-specific_protease"/>
</dbReference>
<gene>
    <name evidence="2" type="ORF">GQF63_10460</name>
</gene>
<dbReference type="InterPro" id="IPR036034">
    <property type="entry name" value="PDZ_sf"/>
</dbReference>
<dbReference type="Pfam" id="PF03572">
    <property type="entry name" value="Peptidase_S41"/>
    <property type="match status" value="1"/>
</dbReference>
<dbReference type="SUPFAM" id="SSF52096">
    <property type="entry name" value="ClpP/crotonase"/>
    <property type="match status" value="1"/>
</dbReference>
<dbReference type="PANTHER" id="PTHR32060:SF30">
    <property type="entry name" value="CARBOXY-TERMINAL PROCESSING PROTEASE CTPA"/>
    <property type="match status" value="1"/>
</dbReference>
<protein>
    <recommendedName>
        <fullName evidence="1">Tail specific protease domain-containing protein</fullName>
    </recommendedName>
</protein>
<dbReference type="PROSITE" id="PS51257">
    <property type="entry name" value="PROKAR_LIPOPROTEIN"/>
    <property type="match status" value="1"/>
</dbReference>
<dbReference type="Gene3D" id="3.30.750.170">
    <property type="match status" value="1"/>
</dbReference>
<comment type="caution">
    <text evidence="2">The sequence shown here is derived from an EMBL/GenBank/DDBJ whole genome shotgun (WGS) entry which is preliminary data.</text>
</comment>
<dbReference type="Proteomes" id="UP000435036">
    <property type="component" value="Unassembled WGS sequence"/>
</dbReference>
<sequence>MRRLLPLIALLWFVSCEKDVNKLAPPPKPEPPVSNRTEAQKIRDSVYFYYQKDSYWTDAIKVYNPISTFTDQYSSPEDVLAALKKQTPFHAGYNGPFDRFSRLEDISSGSGRAKADLADGYGMYLEFVRAGATTQLYVYFVEGGSPAAEQGVKRGDRIIEMNKNTDMSQGNVNFIQNAIDGNNLDMKVLRAGKEISFKMAYTTYNINPVIADTVYSINNKNVGYIAMSSFEEMYDDGGRQTQMYKDLQRVFDNFGAKNIGDIIVDLRYNVGGYVSTAVHFANKIINSSGNGQVMFKYDVNKNLKYLPNGRLNPEFSDVLFQRENSTNIQKVVFLVSNETASASEIVISALKPYMDVKLIAEKDATFGKPVGFFRQDIMGKVGLWTASFKIINKDGFTDYWDGIPGDLKNVTDNITLDFKDPKENMIASALNYIKTGALIKVSVAGKASTRTSSSSIQKLQRINQPKERDLIKN</sequence>
<dbReference type="GO" id="GO:0004175">
    <property type="term" value="F:endopeptidase activity"/>
    <property type="evidence" value="ECO:0007669"/>
    <property type="project" value="TreeGrafter"/>
</dbReference>
<evidence type="ECO:0000313" key="3">
    <source>
        <dbReference type="Proteomes" id="UP000435036"/>
    </source>
</evidence>
<feature type="domain" description="Tail specific protease" evidence="1">
    <location>
        <begin position="192"/>
        <end position="410"/>
    </location>
</feature>
<dbReference type="GO" id="GO:0008236">
    <property type="term" value="F:serine-type peptidase activity"/>
    <property type="evidence" value="ECO:0007669"/>
    <property type="project" value="InterPro"/>
</dbReference>
<reference evidence="2 3" key="1">
    <citation type="submission" date="2019-12" db="EMBL/GenBank/DDBJ databases">
        <authorList>
            <person name="Dong K."/>
        </authorList>
    </citation>
    <scope>NUCLEOTIDE SEQUENCE [LARGE SCALE GENOMIC DNA]</scope>
    <source>
        <strain evidence="2 3">JCM 31225</strain>
    </source>
</reference>
<dbReference type="GO" id="GO:0030288">
    <property type="term" value="C:outer membrane-bounded periplasmic space"/>
    <property type="evidence" value="ECO:0007669"/>
    <property type="project" value="TreeGrafter"/>
</dbReference>
<dbReference type="GO" id="GO:0007165">
    <property type="term" value="P:signal transduction"/>
    <property type="evidence" value="ECO:0007669"/>
    <property type="project" value="TreeGrafter"/>
</dbReference>
<dbReference type="OrthoDB" id="7168509at2"/>
<dbReference type="AlphaFoldDB" id="A0A6N8KZC6"/>
<evidence type="ECO:0000313" key="2">
    <source>
        <dbReference type="EMBL" id="MVZ62446.1"/>
    </source>
</evidence>
<keyword evidence="3" id="KW-1185">Reference proteome</keyword>
<dbReference type="Gene3D" id="2.30.42.10">
    <property type="match status" value="1"/>
</dbReference>